<dbReference type="EMBL" id="CAJQZP010000160">
    <property type="protein sequence ID" value="CAG4941826.1"/>
    <property type="molecule type" value="Genomic_DNA"/>
</dbReference>
<sequence length="392" mass="44004">MPVTRSQKDAPSRPRSRPSDKDATGEMSGSERVTSASASSGTATTSDSSGTTTTEDTTTTETTVATATTATTAASKDETTQKETTKKTPEDIPDKGIHGSAKTLKPKRVSRRARSTKTTSSSARRRELEAREELARMVLKQAQAAAKLARIRLELAQCEDEDSVDEDQEDRTEQVQNWIETSVMEENNMGKHEQRATEEGEFSDLTMVSKFLNSEADECGAFATSEEKSGFRRTHRQATHSTREKDFKEKDTRQSTEKTCPMCQGRHFLVDCQKFQKTSVQDRWATVKKSHVCFKCLQGKHRKESCKKPPCKECKRWHHHLLHVESENRISGEKKAETQEEVASVMTLVNAVNNARAYLKIVPVEVFGSKGSKRILALMDERWQKKEEHSPS</sequence>
<comment type="caution">
    <text evidence="2">The sequence shown here is derived from an EMBL/GenBank/DDBJ whole genome shotgun (WGS) entry which is preliminary data.</text>
</comment>
<evidence type="ECO:0000256" key="1">
    <source>
        <dbReference type="SAM" id="MobiDB-lite"/>
    </source>
</evidence>
<feature type="compositionally biased region" description="Basic residues" evidence="1">
    <location>
        <begin position="104"/>
        <end position="115"/>
    </location>
</feature>
<keyword evidence="3" id="KW-1185">Reference proteome</keyword>
<feature type="region of interest" description="Disordered" evidence="1">
    <location>
        <begin position="1"/>
        <end position="129"/>
    </location>
</feature>
<dbReference type="PANTHER" id="PTHR47331:SF1">
    <property type="entry name" value="GAG-LIKE PROTEIN"/>
    <property type="match status" value="1"/>
</dbReference>
<accession>A0A8S3W5B1</accession>
<dbReference type="PANTHER" id="PTHR47331">
    <property type="entry name" value="PHD-TYPE DOMAIN-CONTAINING PROTEIN"/>
    <property type="match status" value="1"/>
</dbReference>
<reference evidence="2" key="1">
    <citation type="submission" date="2021-04" db="EMBL/GenBank/DDBJ databases">
        <authorList>
            <person name="Tunstrom K."/>
        </authorList>
    </citation>
    <scope>NUCLEOTIDE SEQUENCE</scope>
</reference>
<feature type="compositionally biased region" description="Basic and acidic residues" evidence="1">
    <location>
        <begin position="75"/>
        <end position="97"/>
    </location>
</feature>
<dbReference type="OrthoDB" id="7483127at2759"/>
<proteinExistence type="predicted"/>
<feature type="region of interest" description="Disordered" evidence="1">
    <location>
        <begin position="228"/>
        <end position="251"/>
    </location>
</feature>
<evidence type="ECO:0000313" key="3">
    <source>
        <dbReference type="Proteomes" id="UP000691718"/>
    </source>
</evidence>
<dbReference type="AlphaFoldDB" id="A0A8S3W5B1"/>
<feature type="compositionally biased region" description="Basic and acidic residues" evidence="1">
    <location>
        <begin position="241"/>
        <end position="251"/>
    </location>
</feature>
<evidence type="ECO:0000313" key="2">
    <source>
        <dbReference type="EMBL" id="CAG4941826.1"/>
    </source>
</evidence>
<feature type="compositionally biased region" description="Basic and acidic residues" evidence="1">
    <location>
        <begin position="1"/>
        <end position="24"/>
    </location>
</feature>
<protein>
    <submittedName>
        <fullName evidence="2">(apollo) hypothetical protein</fullName>
    </submittedName>
</protein>
<feature type="compositionally biased region" description="Low complexity" evidence="1">
    <location>
        <begin position="33"/>
        <end position="74"/>
    </location>
</feature>
<dbReference type="Proteomes" id="UP000691718">
    <property type="component" value="Unassembled WGS sequence"/>
</dbReference>
<organism evidence="2 3">
    <name type="scientific">Parnassius apollo</name>
    <name type="common">Apollo butterfly</name>
    <name type="synonym">Papilio apollo</name>
    <dbReference type="NCBI Taxonomy" id="110799"/>
    <lineage>
        <taxon>Eukaryota</taxon>
        <taxon>Metazoa</taxon>
        <taxon>Ecdysozoa</taxon>
        <taxon>Arthropoda</taxon>
        <taxon>Hexapoda</taxon>
        <taxon>Insecta</taxon>
        <taxon>Pterygota</taxon>
        <taxon>Neoptera</taxon>
        <taxon>Endopterygota</taxon>
        <taxon>Lepidoptera</taxon>
        <taxon>Glossata</taxon>
        <taxon>Ditrysia</taxon>
        <taxon>Papilionoidea</taxon>
        <taxon>Papilionidae</taxon>
        <taxon>Parnassiinae</taxon>
        <taxon>Parnassini</taxon>
        <taxon>Parnassius</taxon>
        <taxon>Parnassius</taxon>
    </lineage>
</organism>
<gene>
    <name evidence="2" type="ORF">PAPOLLO_LOCUS2334</name>
</gene>
<name>A0A8S3W5B1_PARAO</name>